<comment type="catalytic activity">
    <reaction evidence="1">
        <text>[E2 ubiquitin-conjugating enzyme]-S-ubiquitinyl-L-cysteine + [acceptor protein]-L-lysine = [E2 ubiquitin-conjugating enzyme]-L-cysteine + [acceptor protein]-N(6)-ubiquitinyl-L-lysine.</text>
        <dbReference type="EC" id="2.3.2.31"/>
    </reaction>
</comment>
<dbReference type="EMBL" id="PKPP01009035">
    <property type="protein sequence ID" value="PWA49197.1"/>
    <property type="molecule type" value="Genomic_DNA"/>
</dbReference>
<dbReference type="PROSITE" id="PS00518">
    <property type="entry name" value="ZF_RING_1"/>
    <property type="match status" value="1"/>
</dbReference>
<dbReference type="InterPro" id="IPR002867">
    <property type="entry name" value="IBR_dom"/>
</dbReference>
<evidence type="ECO:0000313" key="15">
    <source>
        <dbReference type="EMBL" id="PWA49197.1"/>
    </source>
</evidence>
<dbReference type="InterPro" id="IPR001841">
    <property type="entry name" value="Znf_RING"/>
</dbReference>
<dbReference type="GO" id="GO:0061630">
    <property type="term" value="F:ubiquitin protein ligase activity"/>
    <property type="evidence" value="ECO:0007669"/>
    <property type="project" value="UniProtKB-EC"/>
</dbReference>
<evidence type="ECO:0000256" key="6">
    <source>
        <dbReference type="ARBA" id="ARBA00022679"/>
    </source>
</evidence>
<evidence type="ECO:0000256" key="8">
    <source>
        <dbReference type="ARBA" id="ARBA00022737"/>
    </source>
</evidence>
<dbReference type="SMART" id="SM00647">
    <property type="entry name" value="IBR"/>
    <property type="match status" value="2"/>
</dbReference>
<dbReference type="InterPro" id="IPR044066">
    <property type="entry name" value="TRIAD_supradom"/>
</dbReference>
<dbReference type="Proteomes" id="UP000245207">
    <property type="component" value="Unassembled WGS sequence"/>
</dbReference>
<dbReference type="UniPathway" id="UPA00143"/>
<evidence type="ECO:0000256" key="1">
    <source>
        <dbReference type="ARBA" id="ARBA00001798"/>
    </source>
</evidence>
<evidence type="ECO:0000256" key="4">
    <source>
        <dbReference type="ARBA" id="ARBA00005884"/>
    </source>
</evidence>
<keyword evidence="9 12" id="KW-0863">Zinc-finger</keyword>
<dbReference type="SUPFAM" id="SSF53098">
    <property type="entry name" value="Ribonuclease H-like"/>
    <property type="match status" value="1"/>
</dbReference>
<keyword evidence="6" id="KW-0808">Transferase</keyword>
<gene>
    <name evidence="15" type="ORF">CTI12_AA483750</name>
</gene>
<evidence type="ECO:0000256" key="5">
    <source>
        <dbReference type="ARBA" id="ARBA00012251"/>
    </source>
</evidence>
<dbReference type="InterPro" id="IPR036397">
    <property type="entry name" value="RNaseH_sf"/>
</dbReference>
<comment type="similarity">
    <text evidence="4">Belongs to the RBR family. Ariadne subfamily.</text>
</comment>
<evidence type="ECO:0000256" key="11">
    <source>
        <dbReference type="ARBA" id="ARBA00022833"/>
    </source>
</evidence>
<dbReference type="Pfam" id="PF01485">
    <property type="entry name" value="IBR"/>
    <property type="match status" value="2"/>
</dbReference>
<dbReference type="InterPro" id="IPR013083">
    <property type="entry name" value="Znf_RING/FYVE/PHD"/>
</dbReference>
<dbReference type="PROSITE" id="PS50089">
    <property type="entry name" value="ZF_RING_2"/>
    <property type="match status" value="1"/>
</dbReference>
<dbReference type="GO" id="GO:0008270">
    <property type="term" value="F:zinc ion binding"/>
    <property type="evidence" value="ECO:0007669"/>
    <property type="project" value="UniProtKB-KW"/>
</dbReference>
<keyword evidence="11" id="KW-0862">Zinc</keyword>
<reference evidence="15 16" key="1">
    <citation type="journal article" date="2018" name="Mol. Plant">
        <title>The genome of Artemisia annua provides insight into the evolution of Asteraceae family and artemisinin biosynthesis.</title>
        <authorList>
            <person name="Shen Q."/>
            <person name="Zhang L."/>
            <person name="Liao Z."/>
            <person name="Wang S."/>
            <person name="Yan T."/>
            <person name="Shi P."/>
            <person name="Liu M."/>
            <person name="Fu X."/>
            <person name="Pan Q."/>
            <person name="Wang Y."/>
            <person name="Lv Z."/>
            <person name="Lu X."/>
            <person name="Zhang F."/>
            <person name="Jiang W."/>
            <person name="Ma Y."/>
            <person name="Chen M."/>
            <person name="Hao X."/>
            <person name="Li L."/>
            <person name="Tang Y."/>
            <person name="Lv G."/>
            <person name="Zhou Y."/>
            <person name="Sun X."/>
            <person name="Brodelius P.E."/>
            <person name="Rose J.K.C."/>
            <person name="Tang K."/>
        </authorList>
    </citation>
    <scope>NUCLEOTIDE SEQUENCE [LARGE SCALE GENOMIC DNA]</scope>
    <source>
        <strain evidence="16">cv. Huhao1</strain>
        <tissue evidence="15">Leaf</tissue>
    </source>
</reference>
<evidence type="ECO:0000256" key="12">
    <source>
        <dbReference type="PROSITE-ProRule" id="PRU00175"/>
    </source>
</evidence>
<evidence type="ECO:0000313" key="16">
    <source>
        <dbReference type="Proteomes" id="UP000245207"/>
    </source>
</evidence>
<dbReference type="PANTHER" id="PTHR11685">
    <property type="entry name" value="RBR FAMILY RING FINGER AND IBR DOMAIN-CONTAINING"/>
    <property type="match status" value="1"/>
</dbReference>
<comment type="caution">
    <text evidence="15">The sequence shown here is derived from an EMBL/GenBank/DDBJ whole genome shotgun (WGS) entry which is preliminary data.</text>
</comment>
<evidence type="ECO:0000259" key="14">
    <source>
        <dbReference type="PROSITE" id="PS51873"/>
    </source>
</evidence>
<organism evidence="15 16">
    <name type="scientific">Artemisia annua</name>
    <name type="common">Sweet wormwood</name>
    <dbReference type="NCBI Taxonomy" id="35608"/>
    <lineage>
        <taxon>Eukaryota</taxon>
        <taxon>Viridiplantae</taxon>
        <taxon>Streptophyta</taxon>
        <taxon>Embryophyta</taxon>
        <taxon>Tracheophyta</taxon>
        <taxon>Spermatophyta</taxon>
        <taxon>Magnoliopsida</taxon>
        <taxon>eudicotyledons</taxon>
        <taxon>Gunneridae</taxon>
        <taxon>Pentapetalae</taxon>
        <taxon>asterids</taxon>
        <taxon>campanulids</taxon>
        <taxon>Asterales</taxon>
        <taxon>Asteraceae</taxon>
        <taxon>Asteroideae</taxon>
        <taxon>Anthemideae</taxon>
        <taxon>Artemisiinae</taxon>
        <taxon>Artemisia</taxon>
    </lineage>
</organism>
<keyword evidence="7" id="KW-0479">Metal-binding</keyword>
<keyword evidence="16" id="KW-1185">Reference proteome</keyword>
<dbReference type="SUPFAM" id="SSF57850">
    <property type="entry name" value="RING/U-box"/>
    <property type="match status" value="2"/>
</dbReference>
<evidence type="ECO:0000256" key="9">
    <source>
        <dbReference type="ARBA" id="ARBA00022771"/>
    </source>
</evidence>
<dbReference type="PROSITE" id="PS51873">
    <property type="entry name" value="TRIAD"/>
    <property type="match status" value="1"/>
</dbReference>
<protein>
    <recommendedName>
        <fullName evidence="5">RBR-type E3 ubiquitin transferase</fullName>
        <ecNumber evidence="5">2.3.2.31</ecNumber>
    </recommendedName>
</protein>
<dbReference type="CDD" id="cd22582">
    <property type="entry name" value="BRcat_RBR_unk"/>
    <property type="match status" value="1"/>
</dbReference>
<feature type="domain" description="RING-type" evidence="14">
    <location>
        <begin position="100"/>
        <end position="319"/>
    </location>
</feature>
<evidence type="ECO:0000259" key="13">
    <source>
        <dbReference type="PROSITE" id="PS50089"/>
    </source>
</evidence>
<dbReference type="EC" id="2.3.2.31" evidence="5"/>
<dbReference type="STRING" id="35608.A0A2U1LJL7"/>
<dbReference type="OrthoDB" id="9977870at2759"/>
<evidence type="ECO:0000256" key="10">
    <source>
        <dbReference type="ARBA" id="ARBA00022786"/>
    </source>
</evidence>
<evidence type="ECO:0000256" key="2">
    <source>
        <dbReference type="ARBA" id="ARBA00001947"/>
    </source>
</evidence>
<dbReference type="GO" id="GO:0003676">
    <property type="term" value="F:nucleic acid binding"/>
    <property type="evidence" value="ECO:0007669"/>
    <property type="project" value="InterPro"/>
</dbReference>
<proteinExistence type="inferred from homology"/>
<dbReference type="Gene3D" id="1.20.120.1750">
    <property type="match status" value="1"/>
</dbReference>
<dbReference type="Gene3D" id="3.30.420.10">
    <property type="entry name" value="Ribonuclease H-like superfamily/Ribonuclease H"/>
    <property type="match status" value="1"/>
</dbReference>
<evidence type="ECO:0000256" key="3">
    <source>
        <dbReference type="ARBA" id="ARBA00003976"/>
    </source>
</evidence>
<dbReference type="InterPro" id="IPR002156">
    <property type="entry name" value="RNaseH_domain"/>
</dbReference>
<comment type="function">
    <text evidence="3">Might act as an E3 ubiquitin-protein ligase, or as part of E3 complex, which accepts ubiquitin from specific E2 ubiquitin-conjugating enzymes and then transfers it to substrates.</text>
</comment>
<dbReference type="CDD" id="cd22584">
    <property type="entry name" value="Rcat_RBR_unk"/>
    <property type="match status" value="1"/>
</dbReference>
<feature type="domain" description="RING-type" evidence="13">
    <location>
        <begin position="104"/>
        <end position="148"/>
    </location>
</feature>
<dbReference type="InterPro" id="IPR012337">
    <property type="entry name" value="RNaseH-like_sf"/>
</dbReference>
<evidence type="ECO:0000256" key="7">
    <source>
        <dbReference type="ARBA" id="ARBA00022723"/>
    </source>
</evidence>
<dbReference type="AlphaFoldDB" id="A0A2U1LJL7"/>
<keyword evidence="10" id="KW-0833">Ubl conjugation pathway</keyword>
<name>A0A2U1LJL7_ARTAN</name>
<dbReference type="Pfam" id="PF13456">
    <property type="entry name" value="RVT_3"/>
    <property type="match status" value="1"/>
</dbReference>
<dbReference type="GO" id="GO:0016567">
    <property type="term" value="P:protein ubiquitination"/>
    <property type="evidence" value="ECO:0007669"/>
    <property type="project" value="UniProtKB-UniPathway"/>
</dbReference>
<dbReference type="InterPro" id="IPR031127">
    <property type="entry name" value="E3_UB_ligase_RBR"/>
</dbReference>
<comment type="cofactor">
    <cofactor evidence="2">
        <name>Zn(2+)</name>
        <dbReference type="ChEBI" id="CHEBI:29105"/>
    </cofactor>
</comment>
<dbReference type="GO" id="GO:0004523">
    <property type="term" value="F:RNA-DNA hybrid ribonuclease activity"/>
    <property type="evidence" value="ECO:0007669"/>
    <property type="project" value="InterPro"/>
</dbReference>
<keyword evidence="8" id="KW-0677">Repeat</keyword>
<dbReference type="Gene3D" id="3.30.40.10">
    <property type="entry name" value="Zinc/RING finger domain, C3HC4 (zinc finger)"/>
    <property type="match status" value="1"/>
</dbReference>
<dbReference type="FunFam" id="3.30.40.10:FF:000230">
    <property type="entry name" value="RBR-type E3 ubiquitin transferase"/>
    <property type="match status" value="1"/>
</dbReference>
<accession>A0A2U1LJL7</accession>
<dbReference type="InterPro" id="IPR017907">
    <property type="entry name" value="Znf_RING_CS"/>
</dbReference>
<sequence>MVEVMGVVEGLNSAVKMGLRRVRVCSDSFFVYNCLTGKGKPTNKKIVTLVDQVNLLLTKFSSCERLLVSQNNAKCAYKLARKAIGSEASKWEEKDSGCTFIEQCKICYECFDSGQMFSVKKCLHRYCFSCIGKHVEAKLLQGKLPQCPHENCKSKLEIGRCKKFLKPEVYDLMSLRIKEASIPPTERVYCPFPNCSALMSKTEVQANTTTSSSTGVKGSEMRECVKCHRGFCISCKVAWHNNITCSAYKKSFLYKSSIEGKLESLATKNRWRECKKCKTFVELAKGCYHMTCRCGYEFCYTCGAEWIKKKPTCRCVIWDERNIIYRR</sequence>